<dbReference type="PANTHER" id="PTHR11644:SF2">
    <property type="entry name" value="CYTIDINE DEAMINASE"/>
    <property type="match status" value="1"/>
</dbReference>
<evidence type="ECO:0000256" key="12">
    <source>
        <dbReference type="PIRSR" id="PIRSR606262-1"/>
    </source>
</evidence>
<evidence type="ECO:0000256" key="10">
    <source>
        <dbReference type="ARBA" id="ARBA00049252"/>
    </source>
</evidence>
<keyword evidence="18" id="KW-1185">Reference proteome</keyword>
<protein>
    <recommendedName>
        <fullName evidence="5 15">Cytidine deaminase</fullName>
        <ecNumber evidence="4 15">3.5.4.5</ecNumber>
    </recommendedName>
    <alternativeName>
        <fullName evidence="9 15">Cytidine aminohydrolase</fullName>
    </alternativeName>
</protein>
<keyword evidence="8 14" id="KW-0862">Zinc</keyword>
<evidence type="ECO:0000256" key="1">
    <source>
        <dbReference type="ARBA" id="ARBA00001947"/>
    </source>
</evidence>
<evidence type="ECO:0000256" key="15">
    <source>
        <dbReference type="RuleBase" id="RU364006"/>
    </source>
</evidence>
<evidence type="ECO:0000256" key="7">
    <source>
        <dbReference type="ARBA" id="ARBA00022801"/>
    </source>
</evidence>
<dbReference type="Proteomes" id="UP000035352">
    <property type="component" value="Chromosome"/>
</dbReference>
<evidence type="ECO:0000256" key="14">
    <source>
        <dbReference type="PIRSR" id="PIRSR606262-3"/>
    </source>
</evidence>
<evidence type="ECO:0000256" key="11">
    <source>
        <dbReference type="ARBA" id="ARBA00049558"/>
    </source>
</evidence>
<dbReference type="FunFam" id="3.40.140.10:FF:000008">
    <property type="entry name" value="Cytidine deaminase"/>
    <property type="match status" value="1"/>
</dbReference>
<dbReference type="AlphaFoldDB" id="A0A0G3BMG5"/>
<dbReference type="GO" id="GO:0055086">
    <property type="term" value="P:nucleobase-containing small molecule metabolic process"/>
    <property type="evidence" value="ECO:0007669"/>
    <property type="project" value="UniProtKB-ARBA"/>
</dbReference>
<name>A0A0G3BMG5_9BURK</name>
<sequence>MTDDELVAAALNARTLAYAPYSNFAVGAAVLADDGRVFVGCNIENASYGLTNCAERTALFNAIAGGVPARTLHRLAVVGDTGRPLAPCGACRQVMLELGGPQLEVVLANLQGARERTTAAALLPGAFDAGALP</sequence>
<dbReference type="Gene3D" id="3.40.140.10">
    <property type="entry name" value="Cytidine Deaminase, domain 2"/>
    <property type="match status" value="1"/>
</dbReference>
<dbReference type="GO" id="GO:0072527">
    <property type="term" value="P:pyrimidine-containing compound metabolic process"/>
    <property type="evidence" value="ECO:0007669"/>
    <property type="project" value="UniProtKB-ARBA"/>
</dbReference>
<dbReference type="InterPro" id="IPR050202">
    <property type="entry name" value="Cyt/Deoxycyt_deaminase"/>
</dbReference>
<dbReference type="KEGG" id="pbh:AAW51_2482"/>
<evidence type="ECO:0000313" key="18">
    <source>
        <dbReference type="Proteomes" id="UP000035352"/>
    </source>
</evidence>
<dbReference type="RefSeq" id="WP_047194870.1">
    <property type="nucleotide sequence ID" value="NZ_CP011371.1"/>
</dbReference>
<feature type="binding site" evidence="14">
    <location>
        <position position="91"/>
    </location>
    <ligand>
        <name>Zn(2+)</name>
        <dbReference type="ChEBI" id="CHEBI:29105"/>
        <note>catalytic</note>
    </ligand>
</feature>
<dbReference type="SUPFAM" id="SSF53927">
    <property type="entry name" value="Cytidine deaminase-like"/>
    <property type="match status" value="1"/>
</dbReference>
<reference evidence="17 18" key="1">
    <citation type="submission" date="2015-05" db="EMBL/GenBank/DDBJ databases">
        <authorList>
            <person name="Tang B."/>
            <person name="Yu Y."/>
        </authorList>
    </citation>
    <scope>NUCLEOTIDE SEQUENCE [LARGE SCALE GENOMIC DNA]</scope>
    <source>
        <strain evidence="17 18">DSM 7029</strain>
    </source>
</reference>
<comment type="cofactor">
    <cofactor evidence="1 14 15">
        <name>Zn(2+)</name>
        <dbReference type="ChEBI" id="CHEBI:29105"/>
    </cofactor>
</comment>
<dbReference type="STRING" id="413882.AAW51_2482"/>
<dbReference type="EMBL" id="CP011371">
    <property type="protein sequence ID" value="AKJ29173.1"/>
    <property type="molecule type" value="Genomic_DNA"/>
</dbReference>
<evidence type="ECO:0000256" key="2">
    <source>
        <dbReference type="ARBA" id="ARBA00003949"/>
    </source>
</evidence>
<comment type="catalytic activity">
    <reaction evidence="11 15">
        <text>cytidine + H2O + H(+) = uridine + NH4(+)</text>
        <dbReference type="Rhea" id="RHEA:16069"/>
        <dbReference type="ChEBI" id="CHEBI:15377"/>
        <dbReference type="ChEBI" id="CHEBI:15378"/>
        <dbReference type="ChEBI" id="CHEBI:16704"/>
        <dbReference type="ChEBI" id="CHEBI:17562"/>
        <dbReference type="ChEBI" id="CHEBI:28938"/>
        <dbReference type="EC" id="3.5.4.5"/>
    </reaction>
</comment>
<dbReference type="InterPro" id="IPR006262">
    <property type="entry name" value="Cyt_deam_tetra"/>
</dbReference>
<feature type="binding site" evidence="14">
    <location>
        <position position="88"/>
    </location>
    <ligand>
        <name>Zn(2+)</name>
        <dbReference type="ChEBI" id="CHEBI:29105"/>
        <note>catalytic</note>
    </ligand>
</feature>
<dbReference type="PANTHER" id="PTHR11644">
    <property type="entry name" value="CYTIDINE DEAMINASE"/>
    <property type="match status" value="1"/>
</dbReference>
<dbReference type="NCBIfam" id="TIGR01354">
    <property type="entry name" value="cyt_deam_tetra"/>
    <property type="match status" value="1"/>
</dbReference>
<dbReference type="CDD" id="cd01283">
    <property type="entry name" value="cytidine_deaminase"/>
    <property type="match status" value="1"/>
</dbReference>
<evidence type="ECO:0000256" key="4">
    <source>
        <dbReference type="ARBA" id="ARBA00012783"/>
    </source>
</evidence>
<dbReference type="Pfam" id="PF00383">
    <property type="entry name" value="dCMP_cyt_deam_1"/>
    <property type="match status" value="1"/>
</dbReference>
<dbReference type="GO" id="GO:0005829">
    <property type="term" value="C:cytosol"/>
    <property type="evidence" value="ECO:0007669"/>
    <property type="project" value="TreeGrafter"/>
</dbReference>
<dbReference type="PROSITE" id="PS51747">
    <property type="entry name" value="CYT_DCMP_DEAMINASES_2"/>
    <property type="match status" value="1"/>
</dbReference>
<comment type="function">
    <text evidence="2 15">This enzyme scavenges exogenous and endogenous cytidine and 2'-deoxycytidine for UMP synthesis.</text>
</comment>
<feature type="domain" description="CMP/dCMP-type deaminase" evidence="16">
    <location>
        <begin position="1"/>
        <end position="130"/>
    </location>
</feature>
<evidence type="ECO:0000313" key="17">
    <source>
        <dbReference type="EMBL" id="AKJ29173.1"/>
    </source>
</evidence>
<proteinExistence type="inferred from homology"/>
<evidence type="ECO:0000256" key="5">
    <source>
        <dbReference type="ARBA" id="ARBA00018266"/>
    </source>
</evidence>
<dbReference type="EC" id="3.5.4.5" evidence="4 15"/>
<gene>
    <name evidence="17" type="primary">cdd</name>
    <name evidence="17" type="ORF">AAW51_2482</name>
</gene>
<comment type="catalytic activity">
    <reaction evidence="10 15">
        <text>2'-deoxycytidine + H2O + H(+) = 2'-deoxyuridine + NH4(+)</text>
        <dbReference type="Rhea" id="RHEA:13433"/>
        <dbReference type="ChEBI" id="CHEBI:15377"/>
        <dbReference type="ChEBI" id="CHEBI:15378"/>
        <dbReference type="ChEBI" id="CHEBI:15698"/>
        <dbReference type="ChEBI" id="CHEBI:16450"/>
        <dbReference type="ChEBI" id="CHEBI:28938"/>
        <dbReference type="EC" id="3.5.4.5"/>
    </reaction>
</comment>
<comment type="similarity">
    <text evidence="3 15">Belongs to the cytidine and deoxycytidylate deaminase family.</text>
</comment>
<dbReference type="OrthoDB" id="9795347at2"/>
<keyword evidence="6 14" id="KW-0479">Metal-binding</keyword>
<evidence type="ECO:0000259" key="16">
    <source>
        <dbReference type="PROSITE" id="PS51747"/>
    </source>
</evidence>
<feature type="active site" description="Proton donor" evidence="12">
    <location>
        <position position="55"/>
    </location>
</feature>
<feature type="binding site" evidence="14">
    <location>
        <position position="53"/>
    </location>
    <ligand>
        <name>Zn(2+)</name>
        <dbReference type="ChEBI" id="CHEBI:29105"/>
        <note>catalytic</note>
    </ligand>
</feature>
<evidence type="ECO:0000256" key="8">
    <source>
        <dbReference type="ARBA" id="ARBA00022833"/>
    </source>
</evidence>
<dbReference type="GO" id="GO:0042802">
    <property type="term" value="F:identical protein binding"/>
    <property type="evidence" value="ECO:0007669"/>
    <property type="project" value="UniProtKB-ARBA"/>
</dbReference>
<organism evidence="17 18">
    <name type="scientific">Caldimonas brevitalea</name>
    <dbReference type="NCBI Taxonomy" id="413882"/>
    <lineage>
        <taxon>Bacteria</taxon>
        <taxon>Pseudomonadati</taxon>
        <taxon>Pseudomonadota</taxon>
        <taxon>Betaproteobacteria</taxon>
        <taxon>Burkholderiales</taxon>
        <taxon>Sphaerotilaceae</taxon>
        <taxon>Caldimonas</taxon>
    </lineage>
</organism>
<dbReference type="InterPro" id="IPR002125">
    <property type="entry name" value="CMP_dCMP_dom"/>
</dbReference>
<dbReference type="GO" id="GO:0008270">
    <property type="term" value="F:zinc ion binding"/>
    <property type="evidence" value="ECO:0007669"/>
    <property type="project" value="UniProtKB-UniRule"/>
</dbReference>
<dbReference type="PROSITE" id="PS00903">
    <property type="entry name" value="CYT_DCMP_DEAMINASES_1"/>
    <property type="match status" value="1"/>
</dbReference>
<dbReference type="InterPro" id="IPR016192">
    <property type="entry name" value="APOBEC/CMP_deaminase_Zn-bd"/>
</dbReference>
<dbReference type="PATRIC" id="fig|413882.6.peg.2594"/>
<dbReference type="GO" id="GO:0004126">
    <property type="term" value="F:cytidine deaminase activity"/>
    <property type="evidence" value="ECO:0007669"/>
    <property type="project" value="UniProtKB-UniRule"/>
</dbReference>
<dbReference type="InterPro" id="IPR016193">
    <property type="entry name" value="Cytidine_deaminase-like"/>
</dbReference>
<accession>A0A0G3BMG5</accession>
<evidence type="ECO:0000256" key="13">
    <source>
        <dbReference type="PIRSR" id="PIRSR606262-2"/>
    </source>
</evidence>
<dbReference type="NCBIfam" id="NF004064">
    <property type="entry name" value="PRK05578.1"/>
    <property type="match status" value="1"/>
</dbReference>
<keyword evidence="7 15" id="KW-0378">Hydrolase</keyword>
<evidence type="ECO:0000256" key="6">
    <source>
        <dbReference type="ARBA" id="ARBA00022723"/>
    </source>
</evidence>
<evidence type="ECO:0000256" key="9">
    <source>
        <dbReference type="ARBA" id="ARBA00032005"/>
    </source>
</evidence>
<feature type="binding site" evidence="13">
    <location>
        <begin position="42"/>
        <end position="48"/>
    </location>
    <ligand>
        <name>substrate</name>
    </ligand>
</feature>
<evidence type="ECO:0000256" key="3">
    <source>
        <dbReference type="ARBA" id="ARBA00006576"/>
    </source>
</evidence>